<evidence type="ECO:0000313" key="2">
    <source>
        <dbReference type="EMBL" id="KGX11072.1"/>
    </source>
</evidence>
<proteinExistence type="predicted"/>
<accession>A0AA40JFG2</accession>
<name>A0AA40JFG2_BURPE</name>
<sequence length="58" mass="6683">MNFAADKVRQSVGMKTRKPHPSDVSDEERSFVMSYLALVREGSEQRRDGLREVFNAPR</sequence>
<dbReference type="Proteomes" id="UP000030475">
    <property type="component" value="Unassembled WGS sequence"/>
</dbReference>
<feature type="region of interest" description="Disordered" evidence="1">
    <location>
        <begin position="1"/>
        <end position="27"/>
    </location>
</feature>
<gene>
    <name evidence="2" type="ORF">Y036_4305</name>
</gene>
<reference evidence="2 3" key="1">
    <citation type="submission" date="2014-08" db="EMBL/GenBank/DDBJ databases">
        <authorList>
            <person name="Bunnell A."/>
            <person name="Chain P.S."/>
            <person name="Chertkov O."/>
            <person name="Currie B.J."/>
            <person name="Daligault H.E."/>
            <person name="Davenport K.W."/>
            <person name="Davis C."/>
            <person name="Gleasner C.D."/>
            <person name="Johnson S.L."/>
            <person name="Kaestli M."/>
            <person name="Koren S."/>
            <person name="Kunde Y.A."/>
            <person name="Mayo M."/>
            <person name="McMurry K.K."/>
            <person name="Price E.P."/>
            <person name="Reitenga K.G."/>
            <person name="Robison R."/>
            <person name="Rosovitz M.J."/>
            <person name="Sarovich D.S."/>
            <person name="Teshima H."/>
        </authorList>
    </citation>
    <scope>NUCLEOTIDE SEQUENCE [LARGE SCALE GENOMIC DNA]</scope>
    <source>
        <strain evidence="2 3">MSHR44</strain>
    </source>
</reference>
<evidence type="ECO:0000313" key="3">
    <source>
        <dbReference type="Proteomes" id="UP000030475"/>
    </source>
</evidence>
<protein>
    <submittedName>
        <fullName evidence="2">Transposase, IS4 family domain protein</fullName>
    </submittedName>
</protein>
<dbReference type="EMBL" id="JQIM01000009">
    <property type="protein sequence ID" value="KGX11072.1"/>
    <property type="molecule type" value="Genomic_DNA"/>
</dbReference>
<organism evidence="2 3">
    <name type="scientific">Burkholderia pseudomallei</name>
    <name type="common">Pseudomonas pseudomallei</name>
    <dbReference type="NCBI Taxonomy" id="28450"/>
    <lineage>
        <taxon>Bacteria</taxon>
        <taxon>Pseudomonadati</taxon>
        <taxon>Pseudomonadota</taxon>
        <taxon>Betaproteobacteria</taxon>
        <taxon>Burkholderiales</taxon>
        <taxon>Burkholderiaceae</taxon>
        <taxon>Burkholderia</taxon>
        <taxon>pseudomallei group</taxon>
    </lineage>
</organism>
<dbReference type="AlphaFoldDB" id="A0AA40JFG2"/>
<evidence type="ECO:0000256" key="1">
    <source>
        <dbReference type="SAM" id="MobiDB-lite"/>
    </source>
</evidence>
<comment type="caution">
    <text evidence="2">The sequence shown here is derived from an EMBL/GenBank/DDBJ whole genome shotgun (WGS) entry which is preliminary data.</text>
</comment>